<dbReference type="GO" id="GO:0046559">
    <property type="term" value="F:alpha-glucuronidase activity"/>
    <property type="evidence" value="ECO:0007669"/>
    <property type="project" value="InterPro"/>
</dbReference>
<evidence type="ECO:0000259" key="12">
    <source>
        <dbReference type="Pfam" id="PF07488"/>
    </source>
</evidence>
<dbReference type="SUPFAM" id="SSF55545">
    <property type="entry name" value="beta-N-acetylhexosaminidase-like domain"/>
    <property type="match status" value="1"/>
</dbReference>
<name>A0A0P7XQV7_9BACT</name>
<sequence length="720" mass="82512">MKNLLFAFIITFCLVPKLQAKDGYQLWLSYEKIEESKLRQEVAQLFSGIYFFAQNPTYDIIKEEFARSAEGFLDQKANFLSTRDGDFKLLVGTRSELSQYLGLAQQAEIKNLGEEGYWRGPLEINGKKVYIVTGNSPIGVLYGSFDFLKSIQIGEFDLNAEISDQPKVKLRMLNHWDNLDRTVERGYAGFSIWDWHKLPGYIDPRYIDYARANASLGINAVSLTNVNANAWILREDFIEKVKVLADLFRPYGIKVYLTARFSAPIEMGNLETADPLDSDVRAFWKERVQMIYQHIPDFGGFLVKANSEGQPGPHEYGRNHAEGANMLAEALAPFGGYVIWRAFVYSHEIDEDRHKQANLEFEPLDGKFLENVIIQVKNGAIDFQPREPFHPLFGAVDETNLGMEFQITQEYLGQATQLVYLGPMWEEILNTKTYRPGPSSTVASIIDGSDSGQKLTLMAGVSNIGTDRNWTGHLFGQANWYAFGKMAWNPYQDAESIASEWIKLTFGHEQTLLSSVQKIMMESHEAAVNYMTPLGLHHLMGRSHHYGPGPWVEGGRADWTSLYYHRADSEGIGFDRTSSGSNALGQYAPEIVKEWSDPNHIPEKYLLWFHHIPWDFHMKSGKTLWEEMALHYDSGVKTALEMKENWQKLEGQLDEERFRHVNQLLSVQIEEARWWRNACLLYFQTFSGKPFPVEIEKPQGDLEYYKSLRFPFAPGIKPNW</sequence>
<proteinExistence type="inferred from homology"/>
<evidence type="ECO:0000256" key="4">
    <source>
        <dbReference type="ARBA" id="ARBA00023277"/>
    </source>
</evidence>
<comment type="catalytic activity">
    <reaction evidence="9">
        <text>Hydrolysis of (1-&gt;2)-alpha-D-(4-O-methyl)glucuronosyl links in the main chain of hardwood xylans.</text>
        <dbReference type="EC" id="3.2.1.131"/>
    </reaction>
</comment>
<evidence type="ECO:0000256" key="3">
    <source>
        <dbReference type="ARBA" id="ARBA00022801"/>
    </source>
</evidence>
<keyword evidence="2 7" id="KW-0858">Xylan degradation</keyword>
<keyword evidence="3 7" id="KW-0378">Hydrolase</keyword>
<dbReference type="PANTHER" id="PTHR39207">
    <property type="entry name" value="ALPHA-GLUCURONIDASE A"/>
    <property type="match status" value="1"/>
</dbReference>
<dbReference type="Gene3D" id="3.30.379.10">
    <property type="entry name" value="Chitobiase/beta-hexosaminidase domain 2-like"/>
    <property type="match status" value="1"/>
</dbReference>
<evidence type="ECO:0000313" key="13">
    <source>
        <dbReference type="EMBL" id="KPQ19349.1"/>
    </source>
</evidence>
<dbReference type="Proteomes" id="UP000050421">
    <property type="component" value="Unassembled WGS sequence"/>
</dbReference>
<evidence type="ECO:0000256" key="1">
    <source>
        <dbReference type="ARBA" id="ARBA00008833"/>
    </source>
</evidence>
<protein>
    <recommendedName>
        <fullName evidence="9">Xylan alpha-1,2-glucuronidase</fullName>
        <ecNumber evidence="9">3.2.1.131</ecNumber>
    </recommendedName>
</protein>
<keyword evidence="4 9" id="KW-0119">Carbohydrate metabolism</keyword>
<keyword evidence="6 9" id="KW-0624">Polysaccharide degradation</keyword>
<dbReference type="GO" id="GO:0045493">
    <property type="term" value="P:xylan catabolic process"/>
    <property type="evidence" value="ECO:0007669"/>
    <property type="project" value="UniProtKB-KW"/>
</dbReference>
<feature type="active site" description="Proton donor" evidence="8">
    <location>
        <position position="308"/>
    </location>
</feature>
<dbReference type="Pfam" id="PF07477">
    <property type="entry name" value="Glyco_hydro_67C"/>
    <property type="match status" value="1"/>
</dbReference>
<feature type="domain" description="Alpha glucuronidase N-terminal" evidence="10">
    <location>
        <begin position="26"/>
        <end position="147"/>
    </location>
</feature>
<reference evidence="13 14" key="1">
    <citation type="submission" date="2015-09" db="EMBL/GenBank/DDBJ databases">
        <title>Identification and resolution of microdiversity through metagenomic sequencing of parallel consortia.</title>
        <authorList>
            <person name="Nelson W.C."/>
            <person name="Romine M.F."/>
            <person name="Lindemann S.R."/>
        </authorList>
    </citation>
    <scope>NUCLEOTIDE SEQUENCE [LARGE SCALE GENOMIC DNA]</scope>
    <source>
        <strain evidence="13">HL-49</strain>
    </source>
</reference>
<dbReference type="InterPro" id="IPR017853">
    <property type="entry name" value="GH"/>
</dbReference>
<dbReference type="PANTHER" id="PTHR39207:SF1">
    <property type="entry name" value="ALPHA-GLUCURONIDASE A"/>
    <property type="match status" value="1"/>
</dbReference>
<evidence type="ECO:0000259" key="11">
    <source>
        <dbReference type="Pfam" id="PF07477"/>
    </source>
</evidence>
<feature type="domain" description="Glycosyl hydrolase family 67 C-terminal" evidence="11">
    <location>
        <begin position="471"/>
        <end position="693"/>
    </location>
</feature>
<evidence type="ECO:0000256" key="6">
    <source>
        <dbReference type="ARBA" id="ARBA00023326"/>
    </source>
</evidence>
<feature type="active site" description="Proton acceptor" evidence="8">
    <location>
        <position position="382"/>
    </location>
</feature>
<comment type="similarity">
    <text evidence="1 7 9">Belongs to the glycosyl hydrolase 67 family.</text>
</comment>
<accession>A0A0P7XQV7</accession>
<dbReference type="Gene3D" id="3.90.1330.10">
    <property type="entry name" value="Alpha-glucuronidase, C-terminal domain"/>
    <property type="match status" value="1"/>
</dbReference>
<evidence type="ECO:0000256" key="5">
    <source>
        <dbReference type="ARBA" id="ARBA00023295"/>
    </source>
</evidence>
<dbReference type="EC" id="3.2.1.131" evidence="9"/>
<keyword evidence="5 7" id="KW-0326">Glycosidase</keyword>
<dbReference type="InterPro" id="IPR011099">
    <property type="entry name" value="Glyco_hydro_67_C"/>
</dbReference>
<dbReference type="Gene3D" id="3.20.20.80">
    <property type="entry name" value="Glycosidases"/>
    <property type="match status" value="1"/>
</dbReference>
<dbReference type="SUPFAM" id="SSF51445">
    <property type="entry name" value="(Trans)glycosidases"/>
    <property type="match status" value="1"/>
</dbReference>
<dbReference type="InterPro" id="IPR011100">
    <property type="entry name" value="Glyco_hydro_67_cat"/>
</dbReference>
<dbReference type="Pfam" id="PF03648">
    <property type="entry name" value="Glyco_hydro_67N"/>
    <property type="match status" value="1"/>
</dbReference>
<dbReference type="InterPro" id="IPR037054">
    <property type="entry name" value="A-glucoronidase_C_sf"/>
</dbReference>
<dbReference type="InterPro" id="IPR005154">
    <property type="entry name" value="Glyco_hydro_67_aGlcAse_N"/>
</dbReference>
<dbReference type="PIRSF" id="PIRSF029900">
    <property type="entry name" value="Alpha-glucuronds"/>
    <property type="match status" value="1"/>
</dbReference>
<comment type="caution">
    <text evidence="13">The sequence shown here is derived from an EMBL/GenBank/DDBJ whole genome shotgun (WGS) entry which is preliminary data.</text>
</comment>
<gene>
    <name evidence="13" type="primary">aguA</name>
    <name evidence="13" type="ORF">HLUCCX10_02970</name>
</gene>
<dbReference type="AlphaFoldDB" id="A0A0P7XQV7"/>
<evidence type="ECO:0000313" key="14">
    <source>
        <dbReference type="Proteomes" id="UP000050421"/>
    </source>
</evidence>
<dbReference type="InterPro" id="IPR011395">
    <property type="entry name" value="Glyco_hydro_67_aGlcAse"/>
</dbReference>
<dbReference type="Pfam" id="PF07488">
    <property type="entry name" value="Glyco_hydro_67M"/>
    <property type="match status" value="1"/>
</dbReference>
<comment type="subunit">
    <text evidence="9">Homodimer.</text>
</comment>
<dbReference type="STRING" id="1305737.GCA_000526355_00549"/>
<dbReference type="GO" id="GO:0033939">
    <property type="term" value="F:xylan alpha-1,2-glucuronosidase activity"/>
    <property type="evidence" value="ECO:0007669"/>
    <property type="project" value="UniProtKB-EC"/>
</dbReference>
<evidence type="ECO:0000256" key="9">
    <source>
        <dbReference type="RuleBase" id="RU361198"/>
    </source>
</evidence>
<evidence type="ECO:0000256" key="8">
    <source>
        <dbReference type="PIRSR" id="PIRSR029900-1"/>
    </source>
</evidence>
<evidence type="ECO:0000256" key="2">
    <source>
        <dbReference type="ARBA" id="ARBA00022651"/>
    </source>
</evidence>
<dbReference type="eggNOG" id="COG3661">
    <property type="taxonomic scope" value="Bacteria"/>
</dbReference>
<feature type="domain" description="Glycosyl hydrolase family 67 catalytic" evidence="12">
    <location>
        <begin position="156"/>
        <end position="470"/>
    </location>
</feature>
<evidence type="ECO:0000259" key="10">
    <source>
        <dbReference type="Pfam" id="PF03648"/>
    </source>
</evidence>
<dbReference type="GO" id="GO:0005576">
    <property type="term" value="C:extracellular region"/>
    <property type="evidence" value="ECO:0007669"/>
    <property type="project" value="InterPro"/>
</dbReference>
<evidence type="ECO:0000256" key="7">
    <source>
        <dbReference type="PIRNR" id="PIRNR029900"/>
    </source>
</evidence>
<dbReference type="InterPro" id="IPR029018">
    <property type="entry name" value="Hex-like_dom2"/>
</dbReference>
<feature type="active site" description="Proton acceptor" evidence="8">
    <location>
        <position position="410"/>
    </location>
</feature>
<dbReference type="OrthoDB" id="339499at2"/>
<organism evidence="13 14">
    <name type="scientific">Algoriphagus marincola HL-49</name>
    <dbReference type="NCBI Taxonomy" id="1305737"/>
    <lineage>
        <taxon>Bacteria</taxon>
        <taxon>Pseudomonadati</taxon>
        <taxon>Bacteroidota</taxon>
        <taxon>Cytophagia</taxon>
        <taxon>Cytophagales</taxon>
        <taxon>Cyclobacteriaceae</taxon>
        <taxon>Algoriphagus</taxon>
    </lineage>
</organism>
<dbReference type="PATRIC" id="fig|1305737.6.peg.1264"/>
<dbReference type="EMBL" id="LJXT01000011">
    <property type="protein sequence ID" value="KPQ19349.1"/>
    <property type="molecule type" value="Genomic_DNA"/>
</dbReference>